<evidence type="ECO:0000256" key="3">
    <source>
        <dbReference type="ARBA" id="ARBA00022989"/>
    </source>
</evidence>
<dbReference type="InterPro" id="IPR051572">
    <property type="entry name" value="VTC_Complex_Subunit"/>
</dbReference>
<feature type="transmembrane region" description="Helical" evidence="5">
    <location>
        <begin position="563"/>
        <end position="584"/>
    </location>
</feature>
<comment type="subcellular location">
    <subcellularLocation>
        <location evidence="1">Endomembrane system</location>
        <topology evidence="1">Multi-pass membrane protein</topology>
    </subcellularLocation>
</comment>
<feature type="transmembrane region" description="Helical" evidence="5">
    <location>
        <begin position="536"/>
        <end position="557"/>
    </location>
</feature>
<evidence type="ECO:0000256" key="1">
    <source>
        <dbReference type="ARBA" id="ARBA00004127"/>
    </source>
</evidence>
<evidence type="ECO:0000259" key="6">
    <source>
        <dbReference type="Pfam" id="PF02656"/>
    </source>
</evidence>
<keyword evidence="3 5" id="KW-1133">Transmembrane helix</keyword>
<evidence type="ECO:0000256" key="5">
    <source>
        <dbReference type="SAM" id="Phobius"/>
    </source>
</evidence>
<gene>
    <name evidence="8" type="primary">ABSGL_04248.1 scaffold 5264</name>
</gene>
<dbReference type="Pfam" id="PF09359">
    <property type="entry name" value="VTC"/>
    <property type="match status" value="1"/>
</dbReference>
<organism evidence="8">
    <name type="scientific">Absidia glauca</name>
    <name type="common">Pin mould</name>
    <dbReference type="NCBI Taxonomy" id="4829"/>
    <lineage>
        <taxon>Eukaryota</taxon>
        <taxon>Fungi</taxon>
        <taxon>Fungi incertae sedis</taxon>
        <taxon>Mucoromycota</taxon>
        <taxon>Mucoromycotina</taxon>
        <taxon>Mucoromycetes</taxon>
        <taxon>Mucorales</taxon>
        <taxon>Cunninghamellaceae</taxon>
        <taxon>Absidia</taxon>
    </lineage>
</organism>
<dbReference type="OrthoDB" id="2284953at2759"/>
<dbReference type="GO" id="GO:0012505">
    <property type="term" value="C:endomembrane system"/>
    <property type="evidence" value="ECO:0007669"/>
    <property type="project" value="UniProtKB-SubCell"/>
</dbReference>
<evidence type="ECO:0000313" key="8">
    <source>
        <dbReference type="EMBL" id="SAL98692.1"/>
    </source>
</evidence>
<keyword evidence="4 5" id="KW-0472">Membrane</keyword>
<dbReference type="PANTHER" id="PTHR46140">
    <property type="entry name" value="VACUOLAR TRANSPORTER CHAPERONE 1-RELATED"/>
    <property type="match status" value="1"/>
</dbReference>
<dbReference type="InterPro" id="IPR018966">
    <property type="entry name" value="VTC_domain"/>
</dbReference>
<dbReference type="Proteomes" id="UP000078561">
    <property type="component" value="Unassembled WGS sequence"/>
</dbReference>
<evidence type="ECO:0000256" key="4">
    <source>
        <dbReference type="ARBA" id="ARBA00023136"/>
    </source>
</evidence>
<dbReference type="GO" id="GO:0000329">
    <property type="term" value="C:fungal-type vacuole membrane"/>
    <property type="evidence" value="ECO:0007669"/>
    <property type="project" value="TreeGrafter"/>
</dbReference>
<feature type="domain" description="VTC" evidence="7">
    <location>
        <begin position="187"/>
        <end position="431"/>
    </location>
</feature>
<dbReference type="Pfam" id="PF02656">
    <property type="entry name" value="DUF202"/>
    <property type="match status" value="1"/>
</dbReference>
<evidence type="ECO:0000313" key="9">
    <source>
        <dbReference type="Proteomes" id="UP000078561"/>
    </source>
</evidence>
<keyword evidence="9" id="KW-1185">Reference proteome</keyword>
<protein>
    <recommendedName>
        <fullName evidence="10">SPX domain-containing protein</fullName>
    </recommendedName>
</protein>
<dbReference type="GO" id="GO:0006799">
    <property type="term" value="P:polyphosphate biosynthetic process"/>
    <property type="evidence" value="ECO:0007669"/>
    <property type="project" value="UniProtKB-ARBA"/>
</dbReference>
<dbReference type="InterPro" id="IPR042267">
    <property type="entry name" value="VTC_sf"/>
</dbReference>
<evidence type="ECO:0008006" key="10">
    <source>
        <dbReference type="Google" id="ProtNLM"/>
    </source>
</evidence>
<feature type="transmembrane region" description="Helical" evidence="5">
    <location>
        <begin position="605"/>
        <end position="625"/>
    </location>
</feature>
<dbReference type="GO" id="GO:0033254">
    <property type="term" value="C:vacuolar transporter chaperone complex"/>
    <property type="evidence" value="ECO:0007669"/>
    <property type="project" value="TreeGrafter"/>
</dbReference>
<evidence type="ECO:0000256" key="2">
    <source>
        <dbReference type="ARBA" id="ARBA00022692"/>
    </source>
</evidence>
<dbReference type="InParanoid" id="A0A163JE63"/>
<proteinExistence type="predicted"/>
<keyword evidence="2 5" id="KW-0812">Transmembrane</keyword>
<reference evidence="8" key="1">
    <citation type="submission" date="2016-04" db="EMBL/GenBank/DDBJ databases">
        <authorList>
            <person name="Evans L.H."/>
            <person name="Alamgir A."/>
            <person name="Owens N."/>
            <person name="Weber N.D."/>
            <person name="Virtaneva K."/>
            <person name="Barbian K."/>
            <person name="Babar A."/>
            <person name="Rosenke K."/>
        </authorList>
    </citation>
    <scope>NUCLEOTIDE SEQUENCE [LARGE SCALE GENOMIC DNA]</scope>
    <source>
        <strain evidence="8">CBS 101.48</strain>
    </source>
</reference>
<sequence>MEFKDRLSQQMFMPWSTQYLQYDRIKTLIQGNQEDRLAAERWLQAEFDKIHSFLSQKINGLEYQLHLLEQDSSKQLDDLIFPLYDLNELGRYLNLSMAGFENLSKCTDRCESIHIIQSLLASLDQHSLPLHHLMTRIAGIKQARLPKMKRNLFSSPLPSRPRAIGKPSCHHPLPSLPDEDQCSIFYFWIHPDHVFELKLMLLFYCAFDTHHTISSTFLDNDQWEVYHSLLNDQLPSESVALCRRNLLGNAPTTHTVEATRSVKNNNGVDFTKRQTVLQTLMDSLFQSGPPPPSKDGVDTFGGSDHYTALVVEPKAKAKKTKSGTSGLVESVRQRIHQDGWHPMATCTRQRSTFTPTTDSISPWTIHIDTNMEFGQCGMEATSNKRSTGLCLMVVEQRRVGPEWLKRLVDDIDWIEAVPRFSYHVHSVSTLFRDEVAFLPWWLSTFDRLLRTTTTTTTSNGLSWSADLQPLLHGTSPPWHSHLALRLDDDDADDDNTMLLPKPIVPNNMTTTRKNKARWTAKVKVEPKVFFANERTFLSWLQFCALLLTVSLNMINFAGQDDQVSRGCGAMFMILTILMALYALAKYEFRAWHLLTRSTHYRFDDIYGPAILCTLLVVAMVINIGLRLATPQH</sequence>
<dbReference type="InterPro" id="IPR003807">
    <property type="entry name" value="DUF202"/>
</dbReference>
<dbReference type="STRING" id="4829.A0A163JE63"/>
<dbReference type="AlphaFoldDB" id="A0A163JE63"/>
<accession>A0A163JE63</accession>
<name>A0A163JE63_ABSGL</name>
<dbReference type="Gene3D" id="3.20.100.30">
    <property type="entry name" value="VTC, catalytic tunnel domain"/>
    <property type="match status" value="1"/>
</dbReference>
<evidence type="ECO:0000259" key="7">
    <source>
        <dbReference type="Pfam" id="PF09359"/>
    </source>
</evidence>
<feature type="domain" description="DUF202" evidence="6">
    <location>
        <begin position="527"/>
        <end position="589"/>
    </location>
</feature>
<dbReference type="EMBL" id="LT552303">
    <property type="protein sequence ID" value="SAL98692.1"/>
    <property type="molecule type" value="Genomic_DNA"/>
</dbReference>
<dbReference type="PANTHER" id="PTHR46140:SF2">
    <property type="entry name" value="VACUOLAR TRANSPORTER CHAPERONE 3 COMPLEX SUBUNIT 3-RELATED"/>
    <property type="match status" value="1"/>
</dbReference>